<feature type="region of interest" description="Disordered" evidence="1">
    <location>
        <begin position="1"/>
        <end position="179"/>
    </location>
</feature>
<protein>
    <submittedName>
        <fullName evidence="2">Uncharacterized protein</fullName>
    </submittedName>
</protein>
<feature type="compositionally biased region" description="Polar residues" evidence="1">
    <location>
        <begin position="41"/>
        <end position="53"/>
    </location>
</feature>
<dbReference type="EMBL" id="ML179894">
    <property type="protein sequence ID" value="THU80546.1"/>
    <property type="molecule type" value="Genomic_DNA"/>
</dbReference>
<accession>A0A4S8KX26</accession>
<reference evidence="2 3" key="1">
    <citation type="journal article" date="2019" name="Nat. Ecol. Evol.">
        <title>Megaphylogeny resolves global patterns of mushroom evolution.</title>
        <authorList>
            <person name="Varga T."/>
            <person name="Krizsan K."/>
            <person name="Foldi C."/>
            <person name="Dima B."/>
            <person name="Sanchez-Garcia M."/>
            <person name="Sanchez-Ramirez S."/>
            <person name="Szollosi G.J."/>
            <person name="Szarkandi J.G."/>
            <person name="Papp V."/>
            <person name="Albert L."/>
            <person name="Andreopoulos W."/>
            <person name="Angelini C."/>
            <person name="Antonin V."/>
            <person name="Barry K.W."/>
            <person name="Bougher N.L."/>
            <person name="Buchanan P."/>
            <person name="Buyck B."/>
            <person name="Bense V."/>
            <person name="Catcheside P."/>
            <person name="Chovatia M."/>
            <person name="Cooper J."/>
            <person name="Damon W."/>
            <person name="Desjardin D."/>
            <person name="Finy P."/>
            <person name="Geml J."/>
            <person name="Haridas S."/>
            <person name="Hughes K."/>
            <person name="Justo A."/>
            <person name="Karasinski D."/>
            <person name="Kautmanova I."/>
            <person name="Kiss B."/>
            <person name="Kocsube S."/>
            <person name="Kotiranta H."/>
            <person name="LaButti K.M."/>
            <person name="Lechner B.E."/>
            <person name="Liimatainen K."/>
            <person name="Lipzen A."/>
            <person name="Lukacs Z."/>
            <person name="Mihaltcheva S."/>
            <person name="Morgado L.N."/>
            <person name="Niskanen T."/>
            <person name="Noordeloos M.E."/>
            <person name="Ohm R.A."/>
            <person name="Ortiz-Santana B."/>
            <person name="Ovrebo C."/>
            <person name="Racz N."/>
            <person name="Riley R."/>
            <person name="Savchenko A."/>
            <person name="Shiryaev A."/>
            <person name="Soop K."/>
            <person name="Spirin V."/>
            <person name="Szebenyi C."/>
            <person name="Tomsovsky M."/>
            <person name="Tulloss R.E."/>
            <person name="Uehling J."/>
            <person name="Grigoriev I.V."/>
            <person name="Vagvolgyi C."/>
            <person name="Papp T."/>
            <person name="Martin F.M."/>
            <person name="Miettinen O."/>
            <person name="Hibbett D.S."/>
            <person name="Nagy L.G."/>
        </authorList>
    </citation>
    <scope>NUCLEOTIDE SEQUENCE [LARGE SCALE GENOMIC DNA]</scope>
    <source>
        <strain evidence="2 3">CBS 962.96</strain>
    </source>
</reference>
<dbReference type="Proteomes" id="UP000297245">
    <property type="component" value="Unassembled WGS sequence"/>
</dbReference>
<feature type="compositionally biased region" description="Basic and acidic residues" evidence="1">
    <location>
        <begin position="149"/>
        <end position="161"/>
    </location>
</feature>
<organism evidence="2 3">
    <name type="scientific">Dendrothele bispora (strain CBS 962.96)</name>
    <dbReference type="NCBI Taxonomy" id="1314807"/>
    <lineage>
        <taxon>Eukaryota</taxon>
        <taxon>Fungi</taxon>
        <taxon>Dikarya</taxon>
        <taxon>Basidiomycota</taxon>
        <taxon>Agaricomycotina</taxon>
        <taxon>Agaricomycetes</taxon>
        <taxon>Agaricomycetidae</taxon>
        <taxon>Agaricales</taxon>
        <taxon>Agaricales incertae sedis</taxon>
        <taxon>Dendrothele</taxon>
    </lineage>
</organism>
<dbReference type="OrthoDB" id="10666654at2759"/>
<proteinExistence type="predicted"/>
<evidence type="ECO:0000313" key="2">
    <source>
        <dbReference type="EMBL" id="THU80546.1"/>
    </source>
</evidence>
<feature type="compositionally biased region" description="Low complexity" evidence="1">
    <location>
        <begin position="21"/>
        <end position="40"/>
    </location>
</feature>
<evidence type="ECO:0000313" key="3">
    <source>
        <dbReference type="Proteomes" id="UP000297245"/>
    </source>
</evidence>
<name>A0A4S8KX26_DENBC</name>
<dbReference type="AlphaFoldDB" id="A0A4S8KX26"/>
<gene>
    <name evidence="2" type="ORF">K435DRAFT_874269</name>
</gene>
<keyword evidence="3" id="KW-1185">Reference proteome</keyword>
<sequence>MPSRKSQPPVSIISLPNLPYSTSSSKPNSNNSGGSSGNRNQTRQSFASSTTSYGHAGSGSFGKLGQSVASGDSTGTKGFGTGNDYEGSRRSTSMPGAYGHSTGTKGFGTGNDFEHKVSTRSTRANPPGSSRNTTSNFFRSHPSIPEDNTGSHDNVDYKTRSSDLTPVPADSTTRKPRTH</sequence>
<evidence type="ECO:0000256" key="1">
    <source>
        <dbReference type="SAM" id="MobiDB-lite"/>
    </source>
</evidence>
<feature type="compositionally biased region" description="Polar residues" evidence="1">
    <location>
        <begin position="119"/>
        <end position="138"/>
    </location>
</feature>
<feature type="compositionally biased region" description="Polar residues" evidence="1">
    <location>
        <begin position="67"/>
        <end position="76"/>
    </location>
</feature>